<gene>
    <name evidence="2" type="ORF">LTR09_005144</name>
</gene>
<evidence type="ECO:0000313" key="2">
    <source>
        <dbReference type="EMBL" id="KAK3053864.1"/>
    </source>
</evidence>
<evidence type="ECO:0000313" key="3">
    <source>
        <dbReference type="Proteomes" id="UP001271007"/>
    </source>
</evidence>
<dbReference type="SUPFAM" id="SSF81383">
    <property type="entry name" value="F-box domain"/>
    <property type="match status" value="1"/>
</dbReference>
<comment type="caution">
    <text evidence="2">The sequence shown here is derived from an EMBL/GenBank/DDBJ whole genome shotgun (WGS) entry which is preliminary data.</text>
</comment>
<keyword evidence="3" id="KW-1185">Reference proteome</keyword>
<dbReference type="InterPro" id="IPR036047">
    <property type="entry name" value="F-box-like_dom_sf"/>
</dbReference>
<organism evidence="2 3">
    <name type="scientific">Extremus antarcticus</name>
    <dbReference type="NCBI Taxonomy" id="702011"/>
    <lineage>
        <taxon>Eukaryota</taxon>
        <taxon>Fungi</taxon>
        <taxon>Dikarya</taxon>
        <taxon>Ascomycota</taxon>
        <taxon>Pezizomycotina</taxon>
        <taxon>Dothideomycetes</taxon>
        <taxon>Dothideomycetidae</taxon>
        <taxon>Mycosphaerellales</taxon>
        <taxon>Extremaceae</taxon>
        <taxon>Extremus</taxon>
    </lineage>
</organism>
<dbReference type="InterPro" id="IPR001810">
    <property type="entry name" value="F-box_dom"/>
</dbReference>
<dbReference type="PROSITE" id="PS50181">
    <property type="entry name" value="FBOX"/>
    <property type="match status" value="1"/>
</dbReference>
<proteinExistence type="predicted"/>
<dbReference type="AlphaFoldDB" id="A0AAJ0DNL5"/>
<sequence length="459" mass="52915">MANLGDLPAELINQIVWFLDTDSVFSVRQVNRYLENSSFKCFSTRYFRKKGFLLTSDSLNVLKSIGRNQRLRETVHHLWFNPDCYTSTDSGRPSTPIKDDIGHCMRRSEDHQPWGWKRLKDATGQDPRIVGPYRTGAQDGLSDPTLLFVAMVNAAAEANLELERLYTDAIEIDNIPLQLLPQQQLDIACRELLYLEVNIHKGWFERGLAEDFITSARKADYGEGLLRLLKASPKLRELGLQVFAEVMRGFMLPPSTVNPEEVYDGVPSRTVDQFSWLQAYPHLTLKKLAGKVEMTTLRRVKLEKMTTTPATLEAFLRPSQASLTSIKLRDFRLLSSKESSRPWQSIFSFFRGSCPNLSYILLNRLMYELGTICFVEHPPKPAPYRTYQDPNDYPNPAHFAATDDGFFTKYDHIALEARGRAEVEMKLEQIVDKHWYQQPFYSYEMDEDIWHTDTSDEES</sequence>
<evidence type="ECO:0000259" key="1">
    <source>
        <dbReference type="PROSITE" id="PS50181"/>
    </source>
</evidence>
<feature type="domain" description="F-box" evidence="1">
    <location>
        <begin position="1"/>
        <end position="50"/>
    </location>
</feature>
<name>A0AAJ0DNL5_9PEZI</name>
<reference evidence="2" key="1">
    <citation type="submission" date="2023-04" db="EMBL/GenBank/DDBJ databases">
        <title>Black Yeasts Isolated from many extreme environments.</title>
        <authorList>
            <person name="Coleine C."/>
            <person name="Stajich J.E."/>
            <person name="Selbmann L."/>
        </authorList>
    </citation>
    <scope>NUCLEOTIDE SEQUENCE</scope>
    <source>
        <strain evidence="2">CCFEE 5312</strain>
    </source>
</reference>
<protein>
    <recommendedName>
        <fullName evidence="1">F-box domain-containing protein</fullName>
    </recommendedName>
</protein>
<accession>A0AAJ0DNL5</accession>
<dbReference type="EMBL" id="JAWDJX010000014">
    <property type="protein sequence ID" value="KAK3053864.1"/>
    <property type="molecule type" value="Genomic_DNA"/>
</dbReference>
<dbReference type="Proteomes" id="UP001271007">
    <property type="component" value="Unassembled WGS sequence"/>
</dbReference>